<dbReference type="SUPFAM" id="SSF89550">
    <property type="entry name" value="PHP domain-like"/>
    <property type="match status" value="1"/>
</dbReference>
<dbReference type="Pfam" id="PF02811">
    <property type="entry name" value="PHP"/>
    <property type="match status" value="1"/>
</dbReference>
<evidence type="ECO:0000313" key="2">
    <source>
        <dbReference type="EMBL" id="RCW42814.1"/>
    </source>
</evidence>
<dbReference type="InterPro" id="IPR016195">
    <property type="entry name" value="Pol/histidinol_Pase-like"/>
</dbReference>
<dbReference type="InterPro" id="IPR003141">
    <property type="entry name" value="Pol/His_phosphatase_N"/>
</dbReference>
<dbReference type="EMBL" id="QPJC01000008">
    <property type="protein sequence ID" value="RCW42814.1"/>
    <property type="molecule type" value="Genomic_DNA"/>
</dbReference>
<dbReference type="PANTHER" id="PTHR42924">
    <property type="entry name" value="EXONUCLEASE"/>
    <property type="match status" value="1"/>
</dbReference>
<dbReference type="PANTHER" id="PTHR42924:SF3">
    <property type="entry name" value="POLYMERASE_HISTIDINOL PHOSPHATASE N-TERMINAL DOMAIN-CONTAINING PROTEIN"/>
    <property type="match status" value="1"/>
</dbReference>
<name>A0A368VMV7_9ACTN</name>
<proteinExistence type="predicted"/>
<dbReference type="SMART" id="SM00481">
    <property type="entry name" value="POLIIIAc"/>
    <property type="match status" value="1"/>
</dbReference>
<reference evidence="2 3" key="1">
    <citation type="submission" date="2018-07" db="EMBL/GenBank/DDBJ databases">
        <title>Genomic Encyclopedia of Type Strains, Phase III (KMG-III): the genomes of soil and plant-associated and newly described type strains.</title>
        <authorList>
            <person name="Whitman W."/>
        </authorList>
    </citation>
    <scope>NUCLEOTIDE SEQUENCE [LARGE SCALE GENOMIC DNA]</scope>
    <source>
        <strain evidence="2 3">CECT 8575</strain>
    </source>
</reference>
<dbReference type="GO" id="GO:0004534">
    <property type="term" value="F:5'-3' RNA exonuclease activity"/>
    <property type="evidence" value="ECO:0007669"/>
    <property type="project" value="TreeGrafter"/>
</dbReference>
<dbReference type="InterPro" id="IPR004013">
    <property type="entry name" value="PHP_dom"/>
</dbReference>
<dbReference type="Gene3D" id="1.10.150.650">
    <property type="match status" value="1"/>
</dbReference>
<dbReference type="Proteomes" id="UP000253495">
    <property type="component" value="Unassembled WGS sequence"/>
</dbReference>
<gene>
    <name evidence="2" type="ORF">DFQ14_10870</name>
</gene>
<keyword evidence="3" id="KW-1185">Reference proteome</keyword>
<dbReference type="Gene3D" id="3.20.20.140">
    <property type="entry name" value="Metal-dependent hydrolases"/>
    <property type="match status" value="1"/>
</dbReference>
<sequence>MRVAGPPASSATLVGVRIDLHTHSTASDGTDTPEELVAVAVEAGLDAIALTDHDTTAGWAAAQHAVRRSGRAGRIRLVPGAELSCHCPDGRGNSITVHVLAYLFDPLSQALVEEQARLRARRRSRLHAMARRMAEDGFPVDPEALMAQLPADSPGGRPHLARALINGGTVASVDEAFARYLGSDGSYYLPRTDTPVRRAIEMVTEAGGATVLAHPLATTRGPTVTADVIAELAEYGLAGVEVDHPDHDAPARARLRALAGELDLITTGSSDYHGSNKTIRIGQETTDPESLERLAQRCTGSEIIE</sequence>
<protein>
    <recommendedName>
        <fullName evidence="1">Polymerase/histidinol phosphatase N-terminal domain-containing protein</fullName>
    </recommendedName>
</protein>
<dbReference type="InterPro" id="IPR052018">
    <property type="entry name" value="PHP_domain"/>
</dbReference>
<organism evidence="2 3">
    <name type="scientific">Halopolyspora algeriensis</name>
    <dbReference type="NCBI Taxonomy" id="1500506"/>
    <lineage>
        <taxon>Bacteria</taxon>
        <taxon>Bacillati</taxon>
        <taxon>Actinomycetota</taxon>
        <taxon>Actinomycetes</taxon>
        <taxon>Actinomycetes incertae sedis</taxon>
        <taxon>Halopolyspora</taxon>
    </lineage>
</organism>
<dbReference type="AlphaFoldDB" id="A0A368VMV7"/>
<dbReference type="CDD" id="cd07438">
    <property type="entry name" value="PHP_HisPPase_AMP"/>
    <property type="match status" value="1"/>
</dbReference>
<dbReference type="GO" id="GO:0035312">
    <property type="term" value="F:5'-3' DNA exonuclease activity"/>
    <property type="evidence" value="ECO:0007669"/>
    <property type="project" value="TreeGrafter"/>
</dbReference>
<evidence type="ECO:0000259" key="1">
    <source>
        <dbReference type="SMART" id="SM00481"/>
    </source>
</evidence>
<accession>A0A368VMV7</accession>
<evidence type="ECO:0000313" key="3">
    <source>
        <dbReference type="Proteomes" id="UP000253495"/>
    </source>
</evidence>
<comment type="caution">
    <text evidence="2">The sequence shown here is derived from an EMBL/GenBank/DDBJ whole genome shotgun (WGS) entry which is preliminary data.</text>
</comment>
<feature type="domain" description="Polymerase/histidinol phosphatase N-terminal" evidence="1">
    <location>
        <begin position="18"/>
        <end position="87"/>
    </location>
</feature>